<protein>
    <recommendedName>
        <fullName evidence="3">Winged helix DNA-binding domain-containing protein</fullName>
    </recommendedName>
</protein>
<organism evidence="1 2">
    <name type="scientific">Anaerosporobacter mobilis DSM 15930</name>
    <dbReference type="NCBI Taxonomy" id="1120996"/>
    <lineage>
        <taxon>Bacteria</taxon>
        <taxon>Bacillati</taxon>
        <taxon>Bacillota</taxon>
        <taxon>Clostridia</taxon>
        <taxon>Lachnospirales</taxon>
        <taxon>Lachnospiraceae</taxon>
        <taxon>Anaerosporobacter</taxon>
    </lineage>
</organism>
<proteinExistence type="predicted"/>
<keyword evidence="2" id="KW-1185">Reference proteome</keyword>
<evidence type="ECO:0000313" key="1">
    <source>
        <dbReference type="EMBL" id="SHM51351.1"/>
    </source>
</evidence>
<dbReference type="Proteomes" id="UP000184038">
    <property type="component" value="Unassembled WGS sequence"/>
</dbReference>
<sequence>MEALTGNKISIDEARRFLITYQGLNHNGNSQDENSVLEFVRKVGCIQFDPLNIVGRNPDLVLQSRIKNYNSSILNDLLYEKRSLIDGWDKMMAIYLQTDWPYFSRVRKENGKDLQKVLAHRNASQALDYLEQVKNIVIESGPLQSNKIDIGSNNPGSWGHRKLSSAALDYLYTIGELGIYKKINTQKVYDIIENLLPSSILNQEDPFESDEKFYEWYVKRRIGSIGMLWSRGGSAWLGHYISDSKIRNKAIKSLVEKDEIKEFYVEDIKYPFYIKKEDLNLLNEITDTDKKEMKFIAPLDNLLWDRAMIKSIFDFDYSWEVYIPVKKRKYGYYVLPVLYNNRFVARFEPEMYRGGKELHIKAWWWEEDIIVTEELETALKQAFEQFCNYIGAENVNKEDFENKCLCYNKKS</sequence>
<reference evidence="1 2" key="1">
    <citation type="submission" date="2016-11" db="EMBL/GenBank/DDBJ databases">
        <authorList>
            <person name="Jaros S."/>
            <person name="Januszkiewicz K."/>
            <person name="Wedrychowicz H."/>
        </authorList>
    </citation>
    <scope>NUCLEOTIDE SEQUENCE [LARGE SCALE GENOMIC DNA]</scope>
    <source>
        <strain evidence="1 2">DSM 15930</strain>
    </source>
</reference>
<accession>A0A1M7JEN2</accession>
<dbReference type="EMBL" id="FRCP01000011">
    <property type="protein sequence ID" value="SHM51351.1"/>
    <property type="molecule type" value="Genomic_DNA"/>
</dbReference>
<dbReference type="AlphaFoldDB" id="A0A1M7JEN2"/>
<name>A0A1M7JEN2_9FIRM</name>
<dbReference type="Pfam" id="PF06224">
    <property type="entry name" value="AlkZ-like"/>
    <property type="match status" value="1"/>
</dbReference>
<dbReference type="RefSeq" id="WP_073287617.1">
    <property type="nucleotide sequence ID" value="NZ_FRCP01000011.1"/>
</dbReference>
<dbReference type="InterPro" id="IPR009351">
    <property type="entry name" value="AlkZ-like"/>
</dbReference>
<dbReference type="PANTHER" id="PTHR30528:SF0">
    <property type="entry name" value="CYTOPLASMIC PROTEIN"/>
    <property type="match status" value="1"/>
</dbReference>
<evidence type="ECO:0008006" key="3">
    <source>
        <dbReference type="Google" id="ProtNLM"/>
    </source>
</evidence>
<gene>
    <name evidence="1" type="ORF">SAMN02746066_02221</name>
</gene>
<dbReference type="PANTHER" id="PTHR30528">
    <property type="entry name" value="CYTOPLASMIC PROTEIN"/>
    <property type="match status" value="1"/>
</dbReference>
<evidence type="ECO:0000313" key="2">
    <source>
        <dbReference type="Proteomes" id="UP000184038"/>
    </source>
</evidence>
<dbReference type="OrthoDB" id="9787207at2"/>
<dbReference type="STRING" id="1120996.SAMN02746066_02221"/>